<feature type="non-terminal residue" evidence="1">
    <location>
        <position position="1"/>
    </location>
</feature>
<comment type="caution">
    <text evidence="1">The sequence shown here is derived from an EMBL/GenBank/DDBJ whole genome shotgun (WGS) entry which is preliminary data.</text>
</comment>
<keyword evidence="2" id="KW-1185">Reference proteome</keyword>
<sequence length="68" mass="7404">KQTDIIDILAAPSKKAAPKPATIRTVPGMSSGANMFTLVVPKAEEERAQVFLERCKVILEEEPGRLVL</sequence>
<accession>A0A8H4URF9</accession>
<dbReference type="EMBL" id="JABEYC010000144">
    <property type="protein sequence ID" value="KAF4981920.1"/>
    <property type="molecule type" value="Genomic_DNA"/>
</dbReference>
<dbReference type="AlphaFoldDB" id="A0A8H4URF9"/>
<dbReference type="OrthoDB" id="202158at2759"/>
<feature type="non-terminal residue" evidence="1">
    <location>
        <position position="68"/>
    </location>
</feature>
<evidence type="ECO:0000313" key="2">
    <source>
        <dbReference type="Proteomes" id="UP000635477"/>
    </source>
</evidence>
<proteinExistence type="predicted"/>
<dbReference type="Proteomes" id="UP000635477">
    <property type="component" value="Unassembled WGS sequence"/>
</dbReference>
<gene>
    <name evidence="1" type="ORF">FZEAL_2352</name>
</gene>
<organism evidence="1 2">
    <name type="scientific">Fusarium zealandicum</name>
    <dbReference type="NCBI Taxonomy" id="1053134"/>
    <lineage>
        <taxon>Eukaryota</taxon>
        <taxon>Fungi</taxon>
        <taxon>Dikarya</taxon>
        <taxon>Ascomycota</taxon>
        <taxon>Pezizomycotina</taxon>
        <taxon>Sordariomycetes</taxon>
        <taxon>Hypocreomycetidae</taxon>
        <taxon>Hypocreales</taxon>
        <taxon>Nectriaceae</taxon>
        <taxon>Fusarium</taxon>
        <taxon>Fusarium staphyleae species complex</taxon>
    </lineage>
</organism>
<protein>
    <submittedName>
        <fullName evidence="1">Uncharacterized protein</fullName>
    </submittedName>
</protein>
<reference evidence="1" key="1">
    <citation type="journal article" date="2020" name="BMC Genomics">
        <title>Correction to: Identification and distribution of gene clusters required for synthesis of sphingolipid metabolism inhibitors in diverse species of the filamentous fungus Fusarium.</title>
        <authorList>
            <person name="Kim H.S."/>
            <person name="Lohmar J.M."/>
            <person name="Busman M."/>
            <person name="Brown D.W."/>
            <person name="Naumann T.A."/>
            <person name="Divon H.H."/>
            <person name="Lysoe E."/>
            <person name="Uhlig S."/>
            <person name="Proctor R.H."/>
        </authorList>
    </citation>
    <scope>NUCLEOTIDE SEQUENCE</scope>
    <source>
        <strain evidence="1">NRRL 22465</strain>
    </source>
</reference>
<reference evidence="1" key="2">
    <citation type="submission" date="2020-05" db="EMBL/GenBank/DDBJ databases">
        <authorList>
            <person name="Kim H.-S."/>
            <person name="Proctor R.H."/>
            <person name="Brown D.W."/>
        </authorList>
    </citation>
    <scope>NUCLEOTIDE SEQUENCE</scope>
    <source>
        <strain evidence="1">NRRL 22465</strain>
    </source>
</reference>
<name>A0A8H4URF9_9HYPO</name>
<evidence type="ECO:0000313" key="1">
    <source>
        <dbReference type="EMBL" id="KAF4981920.1"/>
    </source>
</evidence>